<dbReference type="InterPro" id="IPR051929">
    <property type="entry name" value="VirAsm_ModProt"/>
</dbReference>
<dbReference type="InterPro" id="IPR028090">
    <property type="entry name" value="JAB_dom_prok"/>
</dbReference>
<dbReference type="SUPFAM" id="SSF102712">
    <property type="entry name" value="JAB1/MPN domain"/>
    <property type="match status" value="1"/>
</dbReference>
<dbReference type="GO" id="GO:0006508">
    <property type="term" value="P:proteolysis"/>
    <property type="evidence" value="ECO:0007669"/>
    <property type="project" value="UniProtKB-KW"/>
</dbReference>
<keyword evidence="7" id="KW-0647">Proteasome</keyword>
<evidence type="ECO:0000256" key="4">
    <source>
        <dbReference type="ARBA" id="ARBA00022833"/>
    </source>
</evidence>
<reference evidence="7 8" key="1">
    <citation type="submission" date="2019-06" db="EMBL/GenBank/DDBJ databases">
        <title>Sequencing the genomes of 1000 actinobacteria strains.</title>
        <authorList>
            <person name="Klenk H.-P."/>
        </authorList>
    </citation>
    <scope>NUCLEOTIDE SEQUENCE [LARGE SCALE GENOMIC DNA]</scope>
    <source>
        <strain evidence="7 8">DSM 45928</strain>
    </source>
</reference>
<dbReference type="GO" id="GO:0008235">
    <property type="term" value="F:metalloexopeptidase activity"/>
    <property type="evidence" value="ECO:0007669"/>
    <property type="project" value="TreeGrafter"/>
</dbReference>
<keyword evidence="4" id="KW-0862">Zinc</keyword>
<proteinExistence type="predicted"/>
<dbReference type="PANTHER" id="PTHR34858:SF1">
    <property type="entry name" value="CYSO-CYSTEINE PEPTIDASE"/>
    <property type="match status" value="1"/>
</dbReference>
<keyword evidence="5" id="KW-0482">Metalloprotease</keyword>
<accession>A0A543ATL9</accession>
<keyword evidence="8" id="KW-1185">Reference proteome</keyword>
<dbReference type="EMBL" id="VFOW01000001">
    <property type="protein sequence ID" value="TQL75922.1"/>
    <property type="molecule type" value="Genomic_DNA"/>
</dbReference>
<comment type="caution">
    <text evidence="7">The sequence shown here is derived from an EMBL/GenBank/DDBJ whole genome shotgun (WGS) entry which is preliminary data.</text>
</comment>
<keyword evidence="1" id="KW-0645">Protease</keyword>
<dbReference type="PROSITE" id="PS50249">
    <property type="entry name" value="MPN"/>
    <property type="match status" value="1"/>
</dbReference>
<dbReference type="Proteomes" id="UP000317043">
    <property type="component" value="Unassembled WGS sequence"/>
</dbReference>
<evidence type="ECO:0000256" key="1">
    <source>
        <dbReference type="ARBA" id="ARBA00022670"/>
    </source>
</evidence>
<dbReference type="PANTHER" id="PTHR34858">
    <property type="entry name" value="CYSO-CYSTEINE PEPTIDASE"/>
    <property type="match status" value="1"/>
</dbReference>
<dbReference type="InParanoid" id="A0A543ATL9"/>
<evidence type="ECO:0000259" key="6">
    <source>
        <dbReference type="PROSITE" id="PS50249"/>
    </source>
</evidence>
<evidence type="ECO:0000313" key="8">
    <source>
        <dbReference type="Proteomes" id="UP000317043"/>
    </source>
</evidence>
<protein>
    <submittedName>
        <fullName evidence="7">Proteasome lid subunit RPN8/RPN11</fullName>
    </submittedName>
</protein>
<dbReference type="GO" id="GO:0008270">
    <property type="term" value="F:zinc ion binding"/>
    <property type="evidence" value="ECO:0007669"/>
    <property type="project" value="TreeGrafter"/>
</dbReference>
<gene>
    <name evidence="7" type="ORF">FB566_1439</name>
</gene>
<dbReference type="Gene3D" id="3.40.140.10">
    <property type="entry name" value="Cytidine Deaminase, domain 2"/>
    <property type="match status" value="1"/>
</dbReference>
<name>A0A543ATL9_9ACTN</name>
<evidence type="ECO:0000256" key="3">
    <source>
        <dbReference type="ARBA" id="ARBA00022801"/>
    </source>
</evidence>
<keyword evidence="3" id="KW-0378">Hydrolase</keyword>
<keyword evidence="2" id="KW-0479">Metal-binding</keyword>
<evidence type="ECO:0000313" key="7">
    <source>
        <dbReference type="EMBL" id="TQL75922.1"/>
    </source>
</evidence>
<dbReference type="Pfam" id="PF14464">
    <property type="entry name" value="Prok-JAB"/>
    <property type="match status" value="1"/>
</dbReference>
<dbReference type="InterPro" id="IPR037518">
    <property type="entry name" value="MPN"/>
</dbReference>
<evidence type="ECO:0000256" key="5">
    <source>
        <dbReference type="ARBA" id="ARBA00023049"/>
    </source>
</evidence>
<dbReference type="GO" id="GO:0000502">
    <property type="term" value="C:proteasome complex"/>
    <property type="evidence" value="ECO:0007669"/>
    <property type="project" value="UniProtKB-KW"/>
</dbReference>
<feature type="domain" description="MPN" evidence="6">
    <location>
        <begin position="31"/>
        <end position="154"/>
    </location>
</feature>
<dbReference type="AlphaFoldDB" id="A0A543ATL9"/>
<evidence type="ECO:0000256" key="2">
    <source>
        <dbReference type="ARBA" id="ARBA00022723"/>
    </source>
</evidence>
<dbReference type="InterPro" id="IPR000555">
    <property type="entry name" value="JAMM/MPN+_dom"/>
</dbReference>
<dbReference type="CDD" id="cd08070">
    <property type="entry name" value="MPN_like"/>
    <property type="match status" value="1"/>
</dbReference>
<sequence>MTPFRVHADRVPPVSRIWRLKGHACNLGGVLRIDHALVAAMVAHARADHPDEACGVIAGPAATAEPRRHIPMVNAERSTTFYRFDSAEQLAVWNAMDDADETPVVIYHSHTATEAYPSRTDVKYAGEPHAHYVLISTRDPHIAEVRSFRIVDGEITEEPIEGLGEPGQADEGHRGDAYAVQSYKFGHTPDAIIYDC</sequence>
<organism evidence="7 8">
    <name type="scientific">Stackebrandtia endophytica</name>
    <dbReference type="NCBI Taxonomy" id="1496996"/>
    <lineage>
        <taxon>Bacteria</taxon>
        <taxon>Bacillati</taxon>
        <taxon>Actinomycetota</taxon>
        <taxon>Actinomycetes</taxon>
        <taxon>Glycomycetales</taxon>
        <taxon>Glycomycetaceae</taxon>
        <taxon>Stackebrandtia</taxon>
    </lineage>
</organism>
<dbReference type="SMART" id="SM00232">
    <property type="entry name" value="JAB_MPN"/>
    <property type="match status" value="1"/>
</dbReference>